<keyword evidence="8" id="KW-1185">Reference proteome</keyword>
<sequence>MESWDDRLSRIPTQWSMVQRAHGGQQTEVGDAQRKLLERYGGAVRRYALAALRNEEAADDVFQEFALRFVRGDFQTASPDKGRFRSFLKTTVYHLIVDHQRKKKRGAREAQMGDDAPEPVAPDEESLGDLFNESWRDDLLARTWVKLQAAEGETGKPYYTVLRCRVEHPEARSPELAELLSERLSKPMKAGAARVVLHRAREAFADLLLDEVAHSLDEADRDRVEQELIDLNLLEYCRPALEKKAGPPTDAT</sequence>
<dbReference type="PANTHER" id="PTHR43133:SF8">
    <property type="entry name" value="RNA POLYMERASE SIGMA FACTOR HI_1459-RELATED"/>
    <property type="match status" value="1"/>
</dbReference>
<evidence type="ECO:0000256" key="4">
    <source>
        <dbReference type="ARBA" id="ARBA00023163"/>
    </source>
</evidence>
<dbReference type="GO" id="GO:0016987">
    <property type="term" value="F:sigma factor activity"/>
    <property type="evidence" value="ECO:0007669"/>
    <property type="project" value="UniProtKB-KW"/>
</dbReference>
<dbReference type="InterPro" id="IPR013325">
    <property type="entry name" value="RNA_pol_sigma_r2"/>
</dbReference>
<dbReference type="Gene3D" id="1.10.1740.10">
    <property type="match status" value="1"/>
</dbReference>
<dbReference type="GO" id="GO:0006352">
    <property type="term" value="P:DNA-templated transcription initiation"/>
    <property type="evidence" value="ECO:0007669"/>
    <property type="project" value="InterPro"/>
</dbReference>
<evidence type="ECO:0000313" key="7">
    <source>
        <dbReference type="EMBL" id="TWT66721.1"/>
    </source>
</evidence>
<dbReference type="EMBL" id="SJPO01000015">
    <property type="protein sequence ID" value="TWT66721.1"/>
    <property type="molecule type" value="Genomic_DNA"/>
</dbReference>
<dbReference type="AlphaFoldDB" id="A0A5C5XW17"/>
<evidence type="ECO:0000256" key="3">
    <source>
        <dbReference type="ARBA" id="ARBA00023125"/>
    </source>
</evidence>
<comment type="caution">
    <text evidence="7">The sequence shown here is derived from an EMBL/GenBank/DDBJ whole genome shotgun (WGS) entry which is preliminary data.</text>
</comment>
<keyword evidence="2" id="KW-0731">Sigma factor</keyword>
<organism evidence="7 8">
    <name type="scientific">Posidoniimonas polymericola</name>
    <dbReference type="NCBI Taxonomy" id="2528002"/>
    <lineage>
        <taxon>Bacteria</taxon>
        <taxon>Pseudomonadati</taxon>
        <taxon>Planctomycetota</taxon>
        <taxon>Planctomycetia</taxon>
        <taxon>Pirellulales</taxon>
        <taxon>Lacipirellulaceae</taxon>
        <taxon>Posidoniimonas</taxon>
    </lineage>
</organism>
<feature type="domain" description="RNA polymerase sigma-70 region 2" evidence="6">
    <location>
        <begin position="36"/>
        <end position="105"/>
    </location>
</feature>
<accession>A0A5C5XW17</accession>
<dbReference type="PANTHER" id="PTHR43133">
    <property type="entry name" value="RNA POLYMERASE ECF-TYPE SIGMA FACTO"/>
    <property type="match status" value="1"/>
</dbReference>
<evidence type="ECO:0000256" key="5">
    <source>
        <dbReference type="SAM" id="MobiDB-lite"/>
    </source>
</evidence>
<proteinExistence type="predicted"/>
<dbReference type="Pfam" id="PF04542">
    <property type="entry name" value="Sigma70_r2"/>
    <property type="match status" value="1"/>
</dbReference>
<dbReference type="Proteomes" id="UP000318478">
    <property type="component" value="Unassembled WGS sequence"/>
</dbReference>
<keyword evidence="4" id="KW-0804">Transcription</keyword>
<evidence type="ECO:0000256" key="2">
    <source>
        <dbReference type="ARBA" id="ARBA00023082"/>
    </source>
</evidence>
<keyword evidence="1" id="KW-0805">Transcription regulation</keyword>
<name>A0A5C5XW17_9BACT</name>
<feature type="compositionally biased region" description="Acidic residues" evidence="5">
    <location>
        <begin position="115"/>
        <end position="126"/>
    </location>
</feature>
<feature type="region of interest" description="Disordered" evidence="5">
    <location>
        <begin position="103"/>
        <end position="126"/>
    </location>
</feature>
<gene>
    <name evidence="7" type="ORF">Pla123a_46080</name>
</gene>
<dbReference type="GO" id="GO:0003677">
    <property type="term" value="F:DNA binding"/>
    <property type="evidence" value="ECO:0007669"/>
    <property type="project" value="UniProtKB-KW"/>
</dbReference>
<reference evidence="7 8" key="1">
    <citation type="submission" date="2019-02" db="EMBL/GenBank/DDBJ databases">
        <title>Deep-cultivation of Planctomycetes and their phenomic and genomic characterization uncovers novel biology.</title>
        <authorList>
            <person name="Wiegand S."/>
            <person name="Jogler M."/>
            <person name="Boedeker C."/>
            <person name="Pinto D."/>
            <person name="Vollmers J."/>
            <person name="Rivas-Marin E."/>
            <person name="Kohn T."/>
            <person name="Peeters S.H."/>
            <person name="Heuer A."/>
            <person name="Rast P."/>
            <person name="Oberbeckmann S."/>
            <person name="Bunk B."/>
            <person name="Jeske O."/>
            <person name="Meyerdierks A."/>
            <person name="Storesund J.E."/>
            <person name="Kallscheuer N."/>
            <person name="Luecker S."/>
            <person name="Lage O.M."/>
            <person name="Pohl T."/>
            <person name="Merkel B.J."/>
            <person name="Hornburger P."/>
            <person name="Mueller R.-W."/>
            <person name="Bruemmer F."/>
            <person name="Labrenz M."/>
            <person name="Spormann A.M."/>
            <person name="Op Den Camp H."/>
            <person name="Overmann J."/>
            <person name="Amann R."/>
            <person name="Jetten M.S.M."/>
            <person name="Mascher T."/>
            <person name="Medema M.H."/>
            <person name="Devos D.P."/>
            <person name="Kaster A.-K."/>
            <person name="Ovreas L."/>
            <person name="Rohde M."/>
            <person name="Galperin M.Y."/>
            <person name="Jogler C."/>
        </authorList>
    </citation>
    <scope>NUCLEOTIDE SEQUENCE [LARGE SCALE GENOMIC DNA]</scope>
    <source>
        <strain evidence="7 8">Pla123a</strain>
    </source>
</reference>
<dbReference type="InterPro" id="IPR007627">
    <property type="entry name" value="RNA_pol_sigma70_r2"/>
</dbReference>
<dbReference type="InterPro" id="IPR039425">
    <property type="entry name" value="RNA_pol_sigma-70-like"/>
</dbReference>
<dbReference type="SUPFAM" id="SSF88946">
    <property type="entry name" value="Sigma2 domain of RNA polymerase sigma factors"/>
    <property type="match status" value="1"/>
</dbReference>
<evidence type="ECO:0000256" key="1">
    <source>
        <dbReference type="ARBA" id="ARBA00023015"/>
    </source>
</evidence>
<evidence type="ECO:0000259" key="6">
    <source>
        <dbReference type="Pfam" id="PF04542"/>
    </source>
</evidence>
<evidence type="ECO:0000313" key="8">
    <source>
        <dbReference type="Proteomes" id="UP000318478"/>
    </source>
</evidence>
<protein>
    <submittedName>
        <fullName evidence="7">RNA polymerase sigma factor</fullName>
    </submittedName>
</protein>
<keyword evidence="3" id="KW-0238">DNA-binding</keyword>